<sequence>MLQKSLLWQVYLLECADGTLYCGVTRDLRRRLDQHNGLCAGGARYTRGRRPVRLLEHRTCPDQGTALRLERAVKARPRAQKRIFLQKGTLPC</sequence>
<dbReference type="SUPFAM" id="SSF82771">
    <property type="entry name" value="GIY-YIG endonuclease"/>
    <property type="match status" value="1"/>
</dbReference>
<comment type="caution">
    <text evidence="3">The sequence shown here is derived from an EMBL/GenBank/DDBJ whole genome shotgun (WGS) entry which is preliminary data.</text>
</comment>
<organism evidence="3 4">
    <name type="scientific">Desulfovibrio legallii</name>
    <dbReference type="NCBI Taxonomy" id="571438"/>
    <lineage>
        <taxon>Bacteria</taxon>
        <taxon>Pseudomonadati</taxon>
        <taxon>Thermodesulfobacteriota</taxon>
        <taxon>Desulfovibrionia</taxon>
        <taxon>Desulfovibrionales</taxon>
        <taxon>Desulfovibrionaceae</taxon>
        <taxon>Desulfovibrio</taxon>
    </lineage>
</organism>
<evidence type="ECO:0000256" key="1">
    <source>
        <dbReference type="ARBA" id="ARBA00007435"/>
    </source>
</evidence>
<dbReference type="InterPro" id="IPR035901">
    <property type="entry name" value="GIY-YIG_endonuc_sf"/>
</dbReference>
<dbReference type="Gene3D" id="3.40.1440.10">
    <property type="entry name" value="GIY-YIG endonuclease"/>
    <property type="match status" value="1"/>
</dbReference>
<dbReference type="Pfam" id="PF01541">
    <property type="entry name" value="GIY-YIG"/>
    <property type="match status" value="1"/>
</dbReference>
<evidence type="ECO:0000259" key="2">
    <source>
        <dbReference type="PROSITE" id="PS50164"/>
    </source>
</evidence>
<reference evidence="3 4" key="1">
    <citation type="submission" date="2018-12" db="EMBL/GenBank/DDBJ databases">
        <title>First genome draft of Desulfovibrio legallis sp. nov.</title>
        <authorList>
            <person name="Ben Dhia O."/>
            <person name="Najjari A."/>
            <person name="Ferjani R."/>
            <person name="Fhoula I."/>
            <person name="Fardeau M.-L."/>
            <person name="Boudabbous A."/>
            <person name="Ouzari H.I."/>
        </authorList>
    </citation>
    <scope>NUCLEOTIDE SEQUENCE [LARGE SCALE GENOMIC DNA]</scope>
    <source>
        <strain evidence="3 4">H1T</strain>
    </source>
</reference>
<evidence type="ECO:0000313" key="3">
    <source>
        <dbReference type="EMBL" id="TBH81655.1"/>
    </source>
</evidence>
<name>A0A6H3FEM7_9BACT</name>
<protein>
    <submittedName>
        <fullName evidence="3">GIY-YIG nuclease family protein</fullName>
    </submittedName>
</protein>
<dbReference type="PANTHER" id="PTHR34477:SF1">
    <property type="entry name" value="UPF0213 PROTEIN YHBQ"/>
    <property type="match status" value="1"/>
</dbReference>
<dbReference type="CDD" id="cd10456">
    <property type="entry name" value="GIY-YIG_UPF0213"/>
    <property type="match status" value="1"/>
</dbReference>
<accession>A0A6H3FEM7</accession>
<comment type="similarity">
    <text evidence="1">Belongs to the UPF0213 family.</text>
</comment>
<dbReference type="RefSeq" id="WP_118230352.1">
    <property type="nucleotide sequence ID" value="NZ_JAQDZC010000011.1"/>
</dbReference>
<gene>
    <name evidence="3" type="ORF">EB812_01360</name>
</gene>
<dbReference type="Proteomes" id="UP000292919">
    <property type="component" value="Unassembled WGS sequence"/>
</dbReference>
<keyword evidence="4" id="KW-1185">Reference proteome</keyword>
<dbReference type="PANTHER" id="PTHR34477">
    <property type="entry name" value="UPF0213 PROTEIN YHBQ"/>
    <property type="match status" value="1"/>
</dbReference>
<dbReference type="PROSITE" id="PS50164">
    <property type="entry name" value="GIY_YIG"/>
    <property type="match status" value="1"/>
</dbReference>
<dbReference type="InterPro" id="IPR050190">
    <property type="entry name" value="UPF0213_domain"/>
</dbReference>
<dbReference type="AlphaFoldDB" id="A0A6H3FEM7"/>
<dbReference type="EMBL" id="SIXC01000002">
    <property type="protein sequence ID" value="TBH81655.1"/>
    <property type="molecule type" value="Genomic_DNA"/>
</dbReference>
<proteinExistence type="inferred from homology"/>
<evidence type="ECO:0000313" key="4">
    <source>
        <dbReference type="Proteomes" id="UP000292919"/>
    </source>
</evidence>
<dbReference type="InterPro" id="IPR000305">
    <property type="entry name" value="GIY-YIG_endonuc"/>
</dbReference>
<feature type="domain" description="GIY-YIG" evidence="2">
    <location>
        <begin position="6"/>
        <end position="83"/>
    </location>
</feature>